<dbReference type="RefSeq" id="WP_010044291.1">
    <property type="nucleotide sequence ID" value="NZ_CP025958.1"/>
</dbReference>
<accession>A0A2Z3HIR3</accession>
<organism evidence="1 2">
    <name type="scientific">Gemmata obscuriglobus</name>
    <dbReference type="NCBI Taxonomy" id="114"/>
    <lineage>
        <taxon>Bacteria</taxon>
        <taxon>Pseudomonadati</taxon>
        <taxon>Planctomycetota</taxon>
        <taxon>Planctomycetia</taxon>
        <taxon>Gemmatales</taxon>
        <taxon>Gemmataceae</taxon>
        <taxon>Gemmata</taxon>
    </lineage>
</organism>
<protein>
    <submittedName>
        <fullName evidence="1">Uncharacterized protein</fullName>
    </submittedName>
</protein>
<evidence type="ECO:0000313" key="1">
    <source>
        <dbReference type="EMBL" id="AWM41360.1"/>
    </source>
</evidence>
<evidence type="ECO:0000313" key="2">
    <source>
        <dbReference type="Proteomes" id="UP000245802"/>
    </source>
</evidence>
<dbReference type="KEGG" id="gog:C1280_33080"/>
<keyword evidence="2" id="KW-1185">Reference proteome</keyword>
<sequence>MKRYAAYGAIGTLLLCVTGCGGPDALVKEFIANLNVYAETLEKREPKEKQQAALERIKATTEKIDRLKLSKEDQDKLFARYDAEFKRVKERVEAAQKAVAMEGADADTPDLFATFKLK</sequence>
<dbReference type="AlphaFoldDB" id="A0A2Z3HIR3"/>
<proteinExistence type="predicted"/>
<dbReference type="Proteomes" id="UP000245802">
    <property type="component" value="Chromosome"/>
</dbReference>
<dbReference type="OrthoDB" id="9971260at2"/>
<reference evidence="1 2" key="1">
    <citation type="submission" date="2018-01" db="EMBL/GenBank/DDBJ databases">
        <title>G. obscuriglobus.</title>
        <authorList>
            <person name="Franke J."/>
            <person name="Blomberg W."/>
            <person name="Selmecki A."/>
        </authorList>
    </citation>
    <scope>NUCLEOTIDE SEQUENCE [LARGE SCALE GENOMIC DNA]</scope>
    <source>
        <strain evidence="1 2">DSM 5831</strain>
    </source>
</reference>
<dbReference type="EMBL" id="CP025958">
    <property type="protein sequence ID" value="AWM41360.1"/>
    <property type="molecule type" value="Genomic_DNA"/>
</dbReference>
<name>A0A2Z3HIR3_9BACT</name>
<gene>
    <name evidence="1" type="ORF">C1280_33080</name>
</gene>